<dbReference type="InterPro" id="IPR052700">
    <property type="entry name" value="Carb_kinase_PfkB-like"/>
</dbReference>
<evidence type="ECO:0000259" key="4">
    <source>
        <dbReference type="Pfam" id="PF00294"/>
    </source>
</evidence>
<dbReference type="OrthoDB" id="9808601at2"/>
<dbReference type="PANTHER" id="PTHR43320:SF3">
    <property type="entry name" value="CARBOHYDRATE KINASE PFKB DOMAIN-CONTAINING PROTEIN"/>
    <property type="match status" value="1"/>
</dbReference>
<evidence type="ECO:0000256" key="3">
    <source>
        <dbReference type="ARBA" id="ARBA00022777"/>
    </source>
</evidence>
<dbReference type="PROSITE" id="PS00584">
    <property type="entry name" value="PFKB_KINASES_2"/>
    <property type="match status" value="1"/>
</dbReference>
<dbReference type="Proteomes" id="UP000264006">
    <property type="component" value="Chromosome"/>
</dbReference>
<dbReference type="SUPFAM" id="SSF53613">
    <property type="entry name" value="Ribokinase-like"/>
    <property type="match status" value="1"/>
</dbReference>
<organism evidence="5 6">
    <name type="scientific">Euzebya pacifica</name>
    <dbReference type="NCBI Taxonomy" id="1608957"/>
    <lineage>
        <taxon>Bacteria</taxon>
        <taxon>Bacillati</taxon>
        <taxon>Actinomycetota</taxon>
        <taxon>Nitriliruptoria</taxon>
        <taxon>Euzebyales</taxon>
    </lineage>
</organism>
<dbReference type="RefSeq" id="WP_114590127.1">
    <property type="nucleotide sequence ID" value="NZ_CP031165.1"/>
</dbReference>
<gene>
    <name evidence="5" type="ORF">DVS28_a0593</name>
</gene>
<evidence type="ECO:0000313" key="6">
    <source>
        <dbReference type="Proteomes" id="UP000264006"/>
    </source>
</evidence>
<accession>A0A346XSV0</accession>
<dbReference type="PROSITE" id="PS00583">
    <property type="entry name" value="PFKB_KINASES_1"/>
    <property type="match status" value="1"/>
</dbReference>
<dbReference type="Pfam" id="PF00294">
    <property type="entry name" value="PfkB"/>
    <property type="match status" value="1"/>
</dbReference>
<dbReference type="InterPro" id="IPR029056">
    <property type="entry name" value="Ribokinase-like"/>
</dbReference>
<proteinExistence type="inferred from homology"/>
<dbReference type="KEGG" id="euz:DVS28_a0593"/>
<sequence length="296" mass="30214">MTRPATVVVVGDALVDVVVRPLESVQPGSDTASTIRWRSGGAAANVARAIADQGGRARLVARVGDDVAGTFLTDSLHRHGVAAHVVRDPDRSTGTVVALVGADDRDMLTDRGASAHLGPGDLRSGWLDDAAHVHVSGYALLSPTTRAAGLHAMQRAREAGIPVSVDPASAAPLRRIGADAFLTMLPPRVLLTPNADEARILAGREDVEEAASCLGARTGEVLVSRGAGGVVWSDGRTVLRRSAVAVTGAVDPVGAGDALVAGLLTARVAGHPLEVQLDEALVAAGRAVGRPGPWTG</sequence>
<dbReference type="AlphaFoldDB" id="A0A346XSV0"/>
<dbReference type="InterPro" id="IPR011611">
    <property type="entry name" value="PfkB_dom"/>
</dbReference>
<dbReference type="InterPro" id="IPR002173">
    <property type="entry name" value="Carboh/pur_kinase_PfkB_CS"/>
</dbReference>
<dbReference type="PANTHER" id="PTHR43320">
    <property type="entry name" value="SUGAR KINASE"/>
    <property type="match status" value="1"/>
</dbReference>
<name>A0A346XSV0_9ACTN</name>
<keyword evidence="2" id="KW-0808">Transferase</keyword>
<dbReference type="EMBL" id="CP031165">
    <property type="protein sequence ID" value="AXV05297.1"/>
    <property type="molecule type" value="Genomic_DNA"/>
</dbReference>
<protein>
    <submittedName>
        <fullName evidence="5">Ribokinase</fullName>
    </submittedName>
</protein>
<evidence type="ECO:0000256" key="2">
    <source>
        <dbReference type="ARBA" id="ARBA00022679"/>
    </source>
</evidence>
<reference evidence="5 6" key="1">
    <citation type="submission" date="2018-09" db="EMBL/GenBank/DDBJ databases">
        <title>Complete genome sequence of Euzebya sp. DY32-46 isolated from seawater of Pacific Ocean.</title>
        <authorList>
            <person name="Xu L."/>
            <person name="Wu Y.-H."/>
            <person name="Xu X.-W."/>
        </authorList>
    </citation>
    <scope>NUCLEOTIDE SEQUENCE [LARGE SCALE GENOMIC DNA]</scope>
    <source>
        <strain evidence="5 6">DY32-46</strain>
    </source>
</reference>
<evidence type="ECO:0000256" key="1">
    <source>
        <dbReference type="ARBA" id="ARBA00010688"/>
    </source>
</evidence>
<comment type="similarity">
    <text evidence="1">Belongs to the carbohydrate kinase PfkB family.</text>
</comment>
<keyword evidence="3 5" id="KW-0418">Kinase</keyword>
<dbReference type="Gene3D" id="3.40.1190.20">
    <property type="match status" value="1"/>
</dbReference>
<feature type="domain" description="Carbohydrate kinase PfkB" evidence="4">
    <location>
        <begin position="6"/>
        <end position="292"/>
    </location>
</feature>
<evidence type="ECO:0000313" key="5">
    <source>
        <dbReference type="EMBL" id="AXV05297.1"/>
    </source>
</evidence>
<keyword evidence="6" id="KW-1185">Reference proteome</keyword>
<dbReference type="GO" id="GO:0016301">
    <property type="term" value="F:kinase activity"/>
    <property type="evidence" value="ECO:0007669"/>
    <property type="project" value="UniProtKB-KW"/>
</dbReference>